<evidence type="ECO:0000256" key="4">
    <source>
        <dbReference type="ARBA" id="ARBA00022692"/>
    </source>
</evidence>
<organism evidence="11 12">
    <name type="scientific">Algisphaera agarilytica</name>
    <dbReference type="NCBI Taxonomy" id="1385975"/>
    <lineage>
        <taxon>Bacteria</taxon>
        <taxon>Pseudomonadati</taxon>
        <taxon>Planctomycetota</taxon>
        <taxon>Phycisphaerae</taxon>
        <taxon>Phycisphaerales</taxon>
        <taxon>Phycisphaeraceae</taxon>
        <taxon>Algisphaera</taxon>
    </lineage>
</organism>
<feature type="domain" description="CBS" evidence="10">
    <location>
        <begin position="207"/>
        <end position="263"/>
    </location>
</feature>
<dbReference type="Pfam" id="PF00571">
    <property type="entry name" value="CBS"/>
    <property type="match status" value="1"/>
</dbReference>
<keyword evidence="5 9" id="KW-0460">Magnesium</keyword>
<evidence type="ECO:0000313" key="12">
    <source>
        <dbReference type="Proteomes" id="UP000541810"/>
    </source>
</evidence>
<dbReference type="Proteomes" id="UP000541810">
    <property type="component" value="Unassembled WGS sequence"/>
</dbReference>
<dbReference type="InterPro" id="IPR000644">
    <property type="entry name" value="CBS_dom"/>
</dbReference>
<dbReference type="PROSITE" id="PS51371">
    <property type="entry name" value="CBS"/>
    <property type="match status" value="1"/>
</dbReference>
<reference evidence="11 12" key="1">
    <citation type="submission" date="2020-08" db="EMBL/GenBank/DDBJ databases">
        <title>Genomic Encyclopedia of Type Strains, Phase IV (KMG-IV): sequencing the most valuable type-strain genomes for metagenomic binning, comparative biology and taxonomic classification.</title>
        <authorList>
            <person name="Goeker M."/>
        </authorList>
    </citation>
    <scope>NUCLEOTIDE SEQUENCE [LARGE SCALE GENOMIC DNA]</scope>
    <source>
        <strain evidence="11 12">DSM 103725</strain>
    </source>
</reference>
<keyword evidence="9" id="KW-1003">Cell membrane</keyword>
<keyword evidence="4 9" id="KW-0812">Transmembrane</keyword>
<dbReference type="GO" id="GO:0005886">
    <property type="term" value="C:plasma membrane"/>
    <property type="evidence" value="ECO:0007669"/>
    <property type="project" value="UniProtKB-SubCell"/>
</dbReference>
<dbReference type="InterPro" id="IPR006669">
    <property type="entry name" value="MgtE_transporter"/>
</dbReference>
<dbReference type="InterPro" id="IPR006667">
    <property type="entry name" value="SLC41_membr_dom"/>
</dbReference>
<feature type="transmembrane region" description="Helical" evidence="9">
    <location>
        <begin position="364"/>
        <end position="385"/>
    </location>
</feature>
<proteinExistence type="inferred from homology"/>
<dbReference type="RefSeq" id="WP_184678977.1">
    <property type="nucleotide sequence ID" value="NZ_JACHGY010000001.1"/>
</dbReference>
<evidence type="ECO:0000259" key="10">
    <source>
        <dbReference type="PROSITE" id="PS51371"/>
    </source>
</evidence>
<dbReference type="InterPro" id="IPR046342">
    <property type="entry name" value="CBS_dom_sf"/>
</dbReference>
<dbReference type="AlphaFoldDB" id="A0A7X0HBS0"/>
<dbReference type="PANTHER" id="PTHR41394:SF5">
    <property type="entry name" value="SLC41A_MGTE INTEGRAL MEMBRANE DOMAIN-CONTAINING PROTEIN"/>
    <property type="match status" value="1"/>
</dbReference>
<evidence type="ECO:0000256" key="7">
    <source>
        <dbReference type="ARBA" id="ARBA00023136"/>
    </source>
</evidence>
<feature type="transmembrane region" description="Helical" evidence="9">
    <location>
        <begin position="290"/>
        <end position="311"/>
    </location>
</feature>
<evidence type="ECO:0000256" key="8">
    <source>
        <dbReference type="PROSITE-ProRule" id="PRU00703"/>
    </source>
</evidence>
<comment type="caution">
    <text evidence="11">The sequence shown here is derived from an EMBL/GenBank/DDBJ whole genome shotgun (WGS) entry which is preliminary data.</text>
</comment>
<dbReference type="SUPFAM" id="SSF54631">
    <property type="entry name" value="CBS-domain pair"/>
    <property type="match status" value="1"/>
</dbReference>
<keyword evidence="6 9" id="KW-1133">Transmembrane helix</keyword>
<dbReference type="NCBIfam" id="TIGR00400">
    <property type="entry name" value="mgtE"/>
    <property type="match status" value="1"/>
</dbReference>
<keyword evidence="3 9" id="KW-0813">Transport</keyword>
<comment type="subcellular location">
    <subcellularLocation>
        <location evidence="9">Cell membrane</location>
        <topology evidence="9">Multi-pass membrane protein</topology>
    </subcellularLocation>
    <subcellularLocation>
        <location evidence="1">Membrane</location>
        <topology evidence="1">Multi-pass membrane protein</topology>
    </subcellularLocation>
</comment>
<feature type="transmembrane region" description="Helical" evidence="9">
    <location>
        <begin position="391"/>
        <end position="417"/>
    </location>
</feature>
<dbReference type="GO" id="GO:0015095">
    <property type="term" value="F:magnesium ion transmembrane transporter activity"/>
    <property type="evidence" value="ECO:0007669"/>
    <property type="project" value="UniProtKB-UniRule"/>
</dbReference>
<dbReference type="Gene3D" id="3.10.580.10">
    <property type="entry name" value="CBS-domain"/>
    <property type="match status" value="1"/>
</dbReference>
<accession>A0A7X0HBS0</accession>
<evidence type="ECO:0000313" key="11">
    <source>
        <dbReference type="EMBL" id="MBB6431514.1"/>
    </source>
</evidence>
<dbReference type="InterPro" id="IPR036739">
    <property type="entry name" value="SLC41_membr_dom_sf"/>
</dbReference>
<dbReference type="InterPro" id="IPR038076">
    <property type="entry name" value="MgtE_N_sf"/>
</dbReference>
<feature type="transmembrane region" description="Helical" evidence="9">
    <location>
        <begin position="429"/>
        <end position="453"/>
    </location>
</feature>
<dbReference type="SMART" id="SM00924">
    <property type="entry name" value="MgtE_N"/>
    <property type="match status" value="1"/>
</dbReference>
<protein>
    <recommendedName>
        <fullName evidence="9">Magnesium transporter MgtE</fullName>
    </recommendedName>
</protein>
<evidence type="ECO:0000256" key="3">
    <source>
        <dbReference type="ARBA" id="ARBA00022448"/>
    </source>
</evidence>
<dbReference type="Pfam" id="PF01769">
    <property type="entry name" value="MgtE"/>
    <property type="match status" value="1"/>
</dbReference>
<dbReference type="Gene3D" id="1.10.357.20">
    <property type="entry name" value="SLC41 divalent cation transporters, integral membrane domain"/>
    <property type="match status" value="1"/>
</dbReference>
<comment type="similarity">
    <text evidence="2 9">Belongs to the SLC41A transporter family.</text>
</comment>
<evidence type="ECO:0000256" key="2">
    <source>
        <dbReference type="ARBA" id="ARBA00009749"/>
    </source>
</evidence>
<dbReference type="SUPFAM" id="SSF161093">
    <property type="entry name" value="MgtE membrane domain-like"/>
    <property type="match status" value="1"/>
</dbReference>
<keyword evidence="8" id="KW-0129">CBS domain</keyword>
<comment type="subunit">
    <text evidence="9">Homodimer.</text>
</comment>
<name>A0A7X0HBS0_9BACT</name>
<dbReference type="PANTHER" id="PTHR41394">
    <property type="entry name" value="MAGNESIUM TRANSPORTER MGTE"/>
    <property type="match status" value="1"/>
</dbReference>
<evidence type="ECO:0000256" key="6">
    <source>
        <dbReference type="ARBA" id="ARBA00022989"/>
    </source>
</evidence>
<dbReference type="Gene3D" id="1.25.60.10">
    <property type="entry name" value="MgtE N-terminal domain-like"/>
    <property type="match status" value="1"/>
</dbReference>
<dbReference type="EMBL" id="JACHGY010000001">
    <property type="protein sequence ID" value="MBB6431514.1"/>
    <property type="molecule type" value="Genomic_DNA"/>
</dbReference>
<dbReference type="InterPro" id="IPR006668">
    <property type="entry name" value="Mg_transptr_MgtE_intracell_dom"/>
</dbReference>
<evidence type="ECO:0000256" key="5">
    <source>
        <dbReference type="ARBA" id="ARBA00022842"/>
    </source>
</evidence>
<evidence type="ECO:0000256" key="9">
    <source>
        <dbReference type="RuleBase" id="RU362011"/>
    </source>
</evidence>
<gene>
    <name evidence="11" type="ORF">HNQ40_003320</name>
</gene>
<dbReference type="SUPFAM" id="SSF158791">
    <property type="entry name" value="MgtE N-terminal domain-like"/>
    <property type="match status" value="1"/>
</dbReference>
<dbReference type="Pfam" id="PF03448">
    <property type="entry name" value="MgtE_N"/>
    <property type="match status" value="1"/>
</dbReference>
<feature type="transmembrane region" description="Helical" evidence="9">
    <location>
        <begin position="317"/>
        <end position="343"/>
    </location>
</feature>
<dbReference type="CDD" id="cd04606">
    <property type="entry name" value="CBS_pair_Mg_transporter"/>
    <property type="match status" value="1"/>
</dbReference>
<keyword evidence="7 9" id="KW-0472">Membrane</keyword>
<keyword evidence="12" id="KW-1185">Reference proteome</keyword>
<comment type="function">
    <text evidence="9">Acts as a magnesium transporter.</text>
</comment>
<sequence>MPTQPFDPVLELSDLVDGGDASAIAAFLHDLPPEETPYTISHITEERRTQMFSLLAESEPEFAADLMEHFDDAHAADIVGDLEPETAAAIVDEMDSDEQADVLGELPSEDAEAILDEMSPEEAIDARRRMRYDEDTAGGLMITEYLAYSVDQTVEAVADDLREHGDEYGEYEVRYIYSVDADHKLIGTVPMRRLVMSPRGTHVSKLILSDPIVVTVDTHVDELEDLFDRIDFSSVPVIDEAHKLVGVVQRHAVQEARGEAAEEDLAKFGGIVRGEELRSMPLASRAGRRLSYLLPISGLLMLSASVIHLFIETVEQVPVLAMFLPVVAGLCGSGGGQAVAVSMREISLGLIKPADLITVMGKEAAVAFIDGVILGVVLFLIVWIWQGSPVMGLVVGGSVPLVLITAKITGGCVPLLLRKIGLDPAMASGPVVTTVVDLVSFLVVLALATMMLASLTTPTT</sequence>
<keyword evidence="9" id="KW-0479">Metal-binding</keyword>
<evidence type="ECO:0000256" key="1">
    <source>
        <dbReference type="ARBA" id="ARBA00004141"/>
    </source>
</evidence>
<dbReference type="GO" id="GO:0046872">
    <property type="term" value="F:metal ion binding"/>
    <property type="evidence" value="ECO:0007669"/>
    <property type="project" value="UniProtKB-KW"/>
</dbReference>